<evidence type="ECO:0008006" key="11">
    <source>
        <dbReference type="Google" id="ProtNLM"/>
    </source>
</evidence>
<comment type="similarity">
    <text evidence="4">Belongs to the transaldolase family. Type 2 subfamily.</text>
</comment>
<keyword evidence="8" id="KW-0704">Schiff base</keyword>
<comment type="catalytic activity">
    <reaction evidence="9">
        <text>D-sedoheptulose 7-phosphate + D-glyceraldehyde 3-phosphate = D-erythrose 4-phosphate + beta-D-fructose 6-phosphate</text>
        <dbReference type="Rhea" id="RHEA:17053"/>
        <dbReference type="ChEBI" id="CHEBI:16897"/>
        <dbReference type="ChEBI" id="CHEBI:57483"/>
        <dbReference type="ChEBI" id="CHEBI:57634"/>
        <dbReference type="ChEBI" id="CHEBI:59776"/>
        <dbReference type="EC" id="2.2.1.2"/>
    </reaction>
</comment>
<evidence type="ECO:0000256" key="6">
    <source>
        <dbReference type="ARBA" id="ARBA00022679"/>
    </source>
</evidence>
<evidence type="ECO:0000256" key="4">
    <source>
        <dbReference type="ARBA" id="ARBA00008426"/>
    </source>
</evidence>
<sequence length="236" mass="26526">MSKTKIEQLTEFGQSAWLDSISRAMIETGKLKEMIRQGLRGVTSNPTIFDKAISSGDDYDQKTKELSNDGKSVFEIYDELTVRDIQDAADIFMPVYQETQGLDGYVSLEINPKLAFKTRETIEEGKRLYKKVNRVNVMFKVPATEDGFKAIEELIACGININVTLIFALGQYINAAQAYIRGIKRILQNNGDASQVRSVASIFVSRIDTAVDNLLEEKIIKEKDQEKKIQLSSLKG</sequence>
<gene>
    <name evidence="10" type="ORF">LCGC14_2510060</name>
</gene>
<reference evidence="10" key="1">
    <citation type="journal article" date="2015" name="Nature">
        <title>Complex archaea that bridge the gap between prokaryotes and eukaryotes.</title>
        <authorList>
            <person name="Spang A."/>
            <person name="Saw J.H."/>
            <person name="Jorgensen S.L."/>
            <person name="Zaremba-Niedzwiedzka K."/>
            <person name="Martijn J."/>
            <person name="Lind A.E."/>
            <person name="van Eijk R."/>
            <person name="Schleper C."/>
            <person name="Guy L."/>
            <person name="Ettema T.J."/>
        </authorList>
    </citation>
    <scope>NUCLEOTIDE SEQUENCE</scope>
</reference>
<comment type="pathway">
    <text evidence="3">Carbohydrate degradation; pentose phosphate pathway.</text>
</comment>
<evidence type="ECO:0000256" key="9">
    <source>
        <dbReference type="ARBA" id="ARBA00048810"/>
    </source>
</evidence>
<dbReference type="PANTHER" id="PTHR10683:SF31">
    <property type="entry name" value="TRANSALDOLASE"/>
    <property type="match status" value="1"/>
</dbReference>
<dbReference type="GO" id="GO:0005975">
    <property type="term" value="P:carbohydrate metabolic process"/>
    <property type="evidence" value="ECO:0007669"/>
    <property type="project" value="InterPro"/>
</dbReference>
<evidence type="ECO:0000256" key="7">
    <source>
        <dbReference type="ARBA" id="ARBA00023126"/>
    </source>
</evidence>
<evidence type="ECO:0000256" key="2">
    <source>
        <dbReference type="ARBA" id="ARBA00004496"/>
    </source>
</evidence>
<dbReference type="UniPathway" id="UPA00115"/>
<dbReference type="Pfam" id="PF00923">
    <property type="entry name" value="TAL_FSA"/>
    <property type="match status" value="1"/>
</dbReference>
<organism evidence="10">
    <name type="scientific">marine sediment metagenome</name>
    <dbReference type="NCBI Taxonomy" id="412755"/>
    <lineage>
        <taxon>unclassified sequences</taxon>
        <taxon>metagenomes</taxon>
        <taxon>ecological metagenomes</taxon>
    </lineage>
</organism>
<dbReference type="PROSITE" id="PS01054">
    <property type="entry name" value="TRANSALDOLASE_1"/>
    <property type="match status" value="1"/>
</dbReference>
<dbReference type="AlphaFoldDB" id="A0A0F9DSV5"/>
<accession>A0A0F9DSV5</accession>
<dbReference type="PANTHER" id="PTHR10683">
    <property type="entry name" value="TRANSALDOLASE"/>
    <property type="match status" value="1"/>
</dbReference>
<dbReference type="EMBL" id="LAZR01040237">
    <property type="protein sequence ID" value="KKL14993.1"/>
    <property type="molecule type" value="Genomic_DNA"/>
</dbReference>
<dbReference type="GO" id="GO:0006098">
    <property type="term" value="P:pentose-phosphate shunt"/>
    <property type="evidence" value="ECO:0007669"/>
    <property type="project" value="UniProtKB-UniPathway"/>
</dbReference>
<dbReference type="GO" id="GO:0004801">
    <property type="term" value="F:transaldolase activity"/>
    <property type="evidence" value="ECO:0007669"/>
    <property type="project" value="UniProtKB-EC"/>
</dbReference>
<dbReference type="SUPFAM" id="SSF51569">
    <property type="entry name" value="Aldolase"/>
    <property type="match status" value="1"/>
</dbReference>
<dbReference type="InterPro" id="IPR018225">
    <property type="entry name" value="Transaldolase_AS"/>
</dbReference>
<dbReference type="HAMAP" id="MF_00493">
    <property type="entry name" value="Transaldolase_2"/>
    <property type="match status" value="1"/>
</dbReference>
<dbReference type="InterPro" id="IPR004732">
    <property type="entry name" value="Transaldolase_2"/>
</dbReference>
<evidence type="ECO:0000256" key="5">
    <source>
        <dbReference type="ARBA" id="ARBA00022490"/>
    </source>
</evidence>
<evidence type="ECO:0000256" key="8">
    <source>
        <dbReference type="ARBA" id="ARBA00023270"/>
    </source>
</evidence>
<comment type="subcellular location">
    <subcellularLocation>
        <location evidence="2">Cytoplasm</location>
    </subcellularLocation>
</comment>
<keyword evidence="6" id="KW-0808">Transferase</keyword>
<keyword evidence="5" id="KW-0963">Cytoplasm</keyword>
<proteinExistence type="inferred from homology"/>
<dbReference type="InterPro" id="IPR001585">
    <property type="entry name" value="TAL/FSA"/>
</dbReference>
<dbReference type="Gene3D" id="3.20.20.70">
    <property type="entry name" value="Aldolase class I"/>
    <property type="match status" value="1"/>
</dbReference>
<dbReference type="GO" id="GO:0005737">
    <property type="term" value="C:cytoplasm"/>
    <property type="evidence" value="ECO:0007669"/>
    <property type="project" value="UniProtKB-SubCell"/>
</dbReference>
<dbReference type="InterPro" id="IPR013785">
    <property type="entry name" value="Aldolase_TIM"/>
</dbReference>
<comment type="caution">
    <text evidence="10">The sequence shown here is derived from an EMBL/GenBank/DDBJ whole genome shotgun (WGS) entry which is preliminary data.</text>
</comment>
<keyword evidence="7" id="KW-0570">Pentose shunt</keyword>
<evidence type="ECO:0000313" key="10">
    <source>
        <dbReference type="EMBL" id="KKL14993.1"/>
    </source>
</evidence>
<protein>
    <recommendedName>
        <fullName evidence="11">Transaldolase</fullName>
    </recommendedName>
</protein>
<evidence type="ECO:0000256" key="1">
    <source>
        <dbReference type="ARBA" id="ARBA00003518"/>
    </source>
</evidence>
<name>A0A0F9DSV5_9ZZZZ</name>
<feature type="non-terminal residue" evidence="10">
    <location>
        <position position="236"/>
    </location>
</feature>
<comment type="function">
    <text evidence="1">Transaldolase is important for the balance of metabolites in the pentose-phosphate pathway.</text>
</comment>
<evidence type="ECO:0000256" key="3">
    <source>
        <dbReference type="ARBA" id="ARBA00004959"/>
    </source>
</evidence>